<keyword evidence="2" id="KW-1185">Reference proteome</keyword>
<dbReference type="Ensembl" id="ENSTGET00000010314.1">
    <property type="protein sequence ID" value="ENSTGEP00000008557.1"/>
    <property type="gene ID" value="ENSTGEG00000007013.1"/>
</dbReference>
<proteinExistence type="predicted"/>
<accession>A0A8D2EM98</accession>
<organism evidence="1 2">
    <name type="scientific">Theropithecus gelada</name>
    <name type="common">Gelada baboon</name>
    <dbReference type="NCBI Taxonomy" id="9565"/>
    <lineage>
        <taxon>Eukaryota</taxon>
        <taxon>Metazoa</taxon>
        <taxon>Chordata</taxon>
        <taxon>Craniata</taxon>
        <taxon>Vertebrata</taxon>
        <taxon>Euteleostomi</taxon>
        <taxon>Mammalia</taxon>
        <taxon>Eutheria</taxon>
        <taxon>Euarchontoglires</taxon>
        <taxon>Primates</taxon>
        <taxon>Haplorrhini</taxon>
        <taxon>Catarrhini</taxon>
        <taxon>Cercopithecidae</taxon>
        <taxon>Cercopithecinae</taxon>
        <taxon>Theropithecus</taxon>
    </lineage>
</organism>
<reference evidence="1" key="3">
    <citation type="submission" date="2025-09" db="UniProtKB">
        <authorList>
            <consortium name="Ensembl"/>
        </authorList>
    </citation>
    <scope>IDENTIFICATION</scope>
</reference>
<protein>
    <submittedName>
        <fullName evidence="1">Uncharacterized protein</fullName>
    </submittedName>
</protein>
<reference evidence="1" key="1">
    <citation type="submission" date="2018-05" db="EMBL/GenBank/DDBJ databases">
        <title>Whole genome of Theropithecus gelada.</title>
        <authorList>
            <person name="Chiou K.L."/>
            <person name="Snyder-Mackler N."/>
        </authorList>
    </citation>
    <scope>NUCLEOTIDE SEQUENCE [LARGE SCALE GENOMIC DNA]</scope>
</reference>
<name>A0A8D2EM98_THEGE</name>
<sequence length="114" mass="12539">MSGVLTKLLTGLTSLSQYPCPTSGFSRGPWVPAHFLGGHNLFMEGRCRIKNVLPRCSLICIISLLSNYPVSYILVESGFVYLIPIKRPLLSCMEEGESMQRKATLLLSVTPPPV</sequence>
<dbReference type="AlphaFoldDB" id="A0A8D2EM98"/>
<reference evidence="1" key="2">
    <citation type="submission" date="2025-08" db="UniProtKB">
        <authorList>
            <consortium name="Ensembl"/>
        </authorList>
    </citation>
    <scope>IDENTIFICATION</scope>
</reference>
<dbReference type="Proteomes" id="UP000694411">
    <property type="component" value="Chromosome 5"/>
</dbReference>
<evidence type="ECO:0000313" key="2">
    <source>
        <dbReference type="Proteomes" id="UP000694411"/>
    </source>
</evidence>
<evidence type="ECO:0000313" key="1">
    <source>
        <dbReference type="Ensembl" id="ENSTGEP00000008557.1"/>
    </source>
</evidence>